<dbReference type="RefSeq" id="WP_086962837.1">
    <property type="nucleotide sequence ID" value="NZ_CP021376.1"/>
</dbReference>
<organism evidence="2 3">
    <name type="scientific">Oceanisphaera avium</name>
    <dbReference type="NCBI Taxonomy" id="1903694"/>
    <lineage>
        <taxon>Bacteria</taxon>
        <taxon>Pseudomonadati</taxon>
        <taxon>Pseudomonadota</taxon>
        <taxon>Gammaproteobacteria</taxon>
        <taxon>Aeromonadales</taxon>
        <taxon>Aeromonadaceae</taxon>
        <taxon>Oceanisphaera</taxon>
    </lineage>
</organism>
<dbReference type="Proteomes" id="UP000243793">
    <property type="component" value="Chromosome"/>
</dbReference>
<sequence>MALNRGKLITYQAGVSLIEFIIGLVLLAIILLGSTLFFASQQQQLDPVFQFRAVALAEALAEQMLAVKYDANNNPFEQIRCGIKDAPACSYEREPSHLSLADFTQLDDFNLWCADAMNGASLAEQLGLDKSELYQRFTVETCITASETSTPVYKKVAIKIAMAGGADLTLTMRRYNIR</sequence>
<feature type="transmembrane region" description="Helical" evidence="1">
    <location>
        <begin position="20"/>
        <end position="39"/>
    </location>
</feature>
<accession>A0A1Y0CVK5</accession>
<gene>
    <name evidence="2" type="ORF">CBP12_03045</name>
</gene>
<dbReference type="OrthoDB" id="5600450at2"/>
<dbReference type="EMBL" id="CP021376">
    <property type="protein sequence ID" value="ART79248.1"/>
    <property type="molecule type" value="Genomic_DNA"/>
</dbReference>
<dbReference type="KEGG" id="ocm:CBP12_03045"/>
<protein>
    <submittedName>
        <fullName evidence="2">Prepilin-type cleavage/methylation-like protein</fullName>
    </submittedName>
</protein>
<dbReference type="InterPro" id="IPR012902">
    <property type="entry name" value="N_methyl_site"/>
</dbReference>
<keyword evidence="1" id="KW-0472">Membrane</keyword>
<reference evidence="3" key="1">
    <citation type="submission" date="2017-05" db="EMBL/GenBank/DDBJ databases">
        <authorList>
            <person name="Sung H."/>
        </authorList>
    </citation>
    <scope>NUCLEOTIDE SEQUENCE [LARGE SCALE GENOMIC DNA]</scope>
    <source>
        <strain evidence="3">AMac2203</strain>
    </source>
</reference>
<keyword evidence="3" id="KW-1185">Reference proteome</keyword>
<evidence type="ECO:0000313" key="2">
    <source>
        <dbReference type="EMBL" id="ART79248.1"/>
    </source>
</evidence>
<dbReference type="PROSITE" id="PS00409">
    <property type="entry name" value="PROKAR_NTER_METHYL"/>
    <property type="match status" value="1"/>
</dbReference>
<proteinExistence type="predicted"/>
<keyword evidence="1" id="KW-1133">Transmembrane helix</keyword>
<keyword evidence="1" id="KW-0812">Transmembrane</keyword>
<name>A0A1Y0CVK5_9GAMM</name>
<evidence type="ECO:0000313" key="3">
    <source>
        <dbReference type="Proteomes" id="UP000243793"/>
    </source>
</evidence>
<evidence type="ECO:0000256" key="1">
    <source>
        <dbReference type="SAM" id="Phobius"/>
    </source>
</evidence>
<dbReference type="AlphaFoldDB" id="A0A1Y0CVK5"/>